<sequence length="103" mass="11303">MDKVLNHLICTTIQSGFFTGAVRSFFALGALLSSRLVPGTSMISLFAMPIGRVYTHTMMDHLIRHEQLRNILAHGENPTSFPIFVGAVQDTSGGMMFMGTRLS</sequence>
<dbReference type="EMBL" id="JARKIE010000051">
    <property type="protein sequence ID" value="KAJ7692618.1"/>
    <property type="molecule type" value="Genomic_DNA"/>
</dbReference>
<dbReference type="Proteomes" id="UP001221757">
    <property type="component" value="Unassembled WGS sequence"/>
</dbReference>
<reference evidence="2" key="1">
    <citation type="submission" date="2023-03" db="EMBL/GenBank/DDBJ databases">
        <title>Massive genome expansion in bonnet fungi (Mycena s.s.) driven by repeated elements and novel gene families across ecological guilds.</title>
        <authorList>
            <consortium name="Lawrence Berkeley National Laboratory"/>
            <person name="Harder C.B."/>
            <person name="Miyauchi S."/>
            <person name="Viragh M."/>
            <person name="Kuo A."/>
            <person name="Thoen E."/>
            <person name="Andreopoulos B."/>
            <person name="Lu D."/>
            <person name="Skrede I."/>
            <person name="Drula E."/>
            <person name="Henrissat B."/>
            <person name="Morin E."/>
            <person name="Kohler A."/>
            <person name="Barry K."/>
            <person name="LaButti K."/>
            <person name="Morin E."/>
            <person name="Salamov A."/>
            <person name="Lipzen A."/>
            <person name="Mereny Z."/>
            <person name="Hegedus B."/>
            <person name="Baldrian P."/>
            <person name="Stursova M."/>
            <person name="Weitz H."/>
            <person name="Taylor A."/>
            <person name="Grigoriev I.V."/>
            <person name="Nagy L.G."/>
            <person name="Martin F."/>
            <person name="Kauserud H."/>
        </authorList>
    </citation>
    <scope>NUCLEOTIDE SEQUENCE</scope>
    <source>
        <strain evidence="2">CBHHK067</strain>
    </source>
</reference>
<organism evidence="2 3">
    <name type="scientific">Mycena rosella</name>
    <name type="common">Pink bonnet</name>
    <name type="synonym">Agaricus rosellus</name>
    <dbReference type="NCBI Taxonomy" id="1033263"/>
    <lineage>
        <taxon>Eukaryota</taxon>
        <taxon>Fungi</taxon>
        <taxon>Dikarya</taxon>
        <taxon>Basidiomycota</taxon>
        <taxon>Agaricomycotina</taxon>
        <taxon>Agaricomycetes</taxon>
        <taxon>Agaricomycetidae</taxon>
        <taxon>Agaricales</taxon>
        <taxon>Marasmiineae</taxon>
        <taxon>Mycenaceae</taxon>
        <taxon>Mycena</taxon>
    </lineage>
</organism>
<evidence type="ECO:0000313" key="3">
    <source>
        <dbReference type="Proteomes" id="UP001221757"/>
    </source>
</evidence>
<evidence type="ECO:0000256" key="1">
    <source>
        <dbReference type="SAM" id="Phobius"/>
    </source>
</evidence>
<proteinExistence type="predicted"/>
<keyword evidence="3" id="KW-1185">Reference proteome</keyword>
<dbReference type="AlphaFoldDB" id="A0AAD7DIM9"/>
<gene>
    <name evidence="2" type="ORF">B0H17DRAFT_1200434</name>
</gene>
<evidence type="ECO:0000313" key="2">
    <source>
        <dbReference type="EMBL" id="KAJ7692618.1"/>
    </source>
</evidence>
<comment type="caution">
    <text evidence="2">The sequence shown here is derived from an EMBL/GenBank/DDBJ whole genome shotgun (WGS) entry which is preliminary data.</text>
</comment>
<protein>
    <submittedName>
        <fullName evidence="2">Uncharacterized protein</fullName>
    </submittedName>
</protein>
<keyword evidence="1" id="KW-0472">Membrane</keyword>
<accession>A0AAD7DIM9</accession>
<keyword evidence="1" id="KW-1133">Transmembrane helix</keyword>
<name>A0AAD7DIM9_MYCRO</name>
<feature type="transmembrane region" description="Helical" evidence="1">
    <location>
        <begin position="25"/>
        <end position="48"/>
    </location>
</feature>
<keyword evidence="1" id="KW-0812">Transmembrane</keyword>